<reference evidence="2" key="1">
    <citation type="submission" date="2020-10" db="EMBL/GenBank/DDBJ databases">
        <authorList>
            <person name="Gilroy R."/>
        </authorList>
    </citation>
    <scope>NUCLEOTIDE SEQUENCE</scope>
    <source>
        <strain evidence="2">ChiSxjej1B13-7958</strain>
    </source>
</reference>
<evidence type="ECO:0000259" key="1">
    <source>
        <dbReference type="Pfam" id="PF01261"/>
    </source>
</evidence>
<dbReference type="InterPro" id="IPR036237">
    <property type="entry name" value="Xyl_isomerase-like_sf"/>
</dbReference>
<dbReference type="InterPro" id="IPR013022">
    <property type="entry name" value="Xyl_isomerase-like_TIM-brl"/>
</dbReference>
<organism evidence="2 3">
    <name type="scientific">Candidatus Caccousia avicola</name>
    <dbReference type="NCBI Taxonomy" id="2840721"/>
    <lineage>
        <taxon>Bacteria</taxon>
        <taxon>Bacillati</taxon>
        <taxon>Bacillota</taxon>
        <taxon>Clostridia</taxon>
        <taxon>Eubacteriales</taxon>
        <taxon>Oscillospiraceae</taxon>
        <taxon>Oscillospiraceae incertae sedis</taxon>
        <taxon>Candidatus Caccousia</taxon>
    </lineage>
</organism>
<dbReference type="PANTHER" id="PTHR12110:SF41">
    <property type="entry name" value="INOSOSE DEHYDRATASE"/>
    <property type="match status" value="1"/>
</dbReference>
<dbReference type="Pfam" id="PF01261">
    <property type="entry name" value="AP_endonuc_2"/>
    <property type="match status" value="1"/>
</dbReference>
<dbReference type="EMBL" id="DVGZ01000073">
    <property type="protein sequence ID" value="HIR47362.1"/>
    <property type="molecule type" value="Genomic_DNA"/>
</dbReference>
<keyword evidence="2" id="KW-0413">Isomerase</keyword>
<dbReference type="AlphaFoldDB" id="A0A9D1ANI3"/>
<feature type="domain" description="Xylose isomerase-like TIM barrel" evidence="1">
    <location>
        <begin position="22"/>
        <end position="278"/>
    </location>
</feature>
<comment type="caution">
    <text evidence="2">The sequence shown here is derived from an EMBL/GenBank/DDBJ whole genome shotgun (WGS) entry which is preliminary data.</text>
</comment>
<evidence type="ECO:0000313" key="3">
    <source>
        <dbReference type="Proteomes" id="UP000824242"/>
    </source>
</evidence>
<dbReference type="Gene3D" id="3.20.20.150">
    <property type="entry name" value="Divalent-metal-dependent TIM barrel enzymes"/>
    <property type="match status" value="1"/>
</dbReference>
<name>A0A9D1ANI3_9FIRM</name>
<dbReference type="GO" id="GO:0016853">
    <property type="term" value="F:isomerase activity"/>
    <property type="evidence" value="ECO:0007669"/>
    <property type="project" value="UniProtKB-KW"/>
</dbReference>
<evidence type="ECO:0000313" key="2">
    <source>
        <dbReference type="EMBL" id="HIR47362.1"/>
    </source>
</evidence>
<accession>A0A9D1ANI3</accession>
<dbReference type="InterPro" id="IPR050312">
    <property type="entry name" value="IolE/XylAMocC-like"/>
</dbReference>
<dbReference type="Proteomes" id="UP000824242">
    <property type="component" value="Unassembled WGS sequence"/>
</dbReference>
<reference evidence="2" key="2">
    <citation type="journal article" date="2021" name="PeerJ">
        <title>Extensive microbial diversity within the chicken gut microbiome revealed by metagenomics and culture.</title>
        <authorList>
            <person name="Gilroy R."/>
            <person name="Ravi A."/>
            <person name="Getino M."/>
            <person name="Pursley I."/>
            <person name="Horton D.L."/>
            <person name="Alikhan N.F."/>
            <person name="Baker D."/>
            <person name="Gharbi K."/>
            <person name="Hall N."/>
            <person name="Watson M."/>
            <person name="Adriaenssens E.M."/>
            <person name="Foster-Nyarko E."/>
            <person name="Jarju S."/>
            <person name="Secka A."/>
            <person name="Antonio M."/>
            <person name="Oren A."/>
            <person name="Chaudhuri R.R."/>
            <person name="La Ragione R."/>
            <person name="Hildebrand F."/>
            <person name="Pallen M.J."/>
        </authorList>
    </citation>
    <scope>NUCLEOTIDE SEQUENCE</scope>
    <source>
        <strain evidence="2">ChiSxjej1B13-7958</strain>
    </source>
</reference>
<gene>
    <name evidence="2" type="ORF">IAB89_06845</name>
</gene>
<dbReference type="SUPFAM" id="SSF51658">
    <property type="entry name" value="Xylose isomerase-like"/>
    <property type="match status" value="1"/>
</dbReference>
<dbReference type="PANTHER" id="PTHR12110">
    <property type="entry name" value="HYDROXYPYRUVATE ISOMERASE"/>
    <property type="match status" value="1"/>
</dbReference>
<protein>
    <submittedName>
        <fullName evidence="2">Sugar phosphate isomerase/epimerase</fullName>
    </submittedName>
</protein>
<proteinExistence type="predicted"/>
<sequence length="280" mass="30672">MKRFSIGVLLDSFRLSPSEAMRRAAALGAEGIQVYATRGELAPENMDAQKRRDFRALAQDCGLTISALCGDLGRDFGCREQNAELIERSKRILDLAQELGTNVVTTHIGLIPLDETCERYRIMQEACGELARYADSMNAHFAIETGPDISLTLRQFLDSLHSTGVAVNFDPANIAMVTGEDLVTAVRTLAPYIVHTHAKDGVMLHYRSPAFVYGGEHPSGGGDEIAFREVPLGEGSVRWPEYLGALESIGYHGFLTIEREVGENPEADISKAVSFLQKLV</sequence>